<evidence type="ECO:0000256" key="3">
    <source>
        <dbReference type="ARBA" id="ARBA00004922"/>
    </source>
</evidence>
<evidence type="ECO:0000256" key="11">
    <source>
        <dbReference type="ARBA" id="ARBA00023034"/>
    </source>
</evidence>
<keyword evidence="10 16" id="KW-1133">Transmembrane helix</keyword>
<evidence type="ECO:0000256" key="7">
    <source>
        <dbReference type="ARBA" id="ARBA00022692"/>
    </source>
</evidence>
<evidence type="ECO:0000256" key="9">
    <source>
        <dbReference type="ARBA" id="ARBA00022968"/>
    </source>
</evidence>
<dbReference type="EMBL" id="CACVKT020010330">
    <property type="protein sequence ID" value="CAC5426058.1"/>
    <property type="molecule type" value="Genomic_DNA"/>
</dbReference>
<comment type="catalytic activity">
    <reaction evidence="15">
        <text>3-O-(beta-D-xylosyl)-L-seryl-[protein] + UDP-alpha-D-galactose = 3-O-(beta-D-galactosyl-(1-&gt;4)-beta-D-xylosyl)-L-seryl-[protein] + UDP + H(+)</text>
        <dbReference type="Rhea" id="RHEA:15297"/>
        <dbReference type="Rhea" id="RHEA-COMP:12567"/>
        <dbReference type="Rhea" id="RHEA-COMP:12570"/>
        <dbReference type="ChEBI" id="CHEBI:15378"/>
        <dbReference type="ChEBI" id="CHEBI:58223"/>
        <dbReference type="ChEBI" id="CHEBI:66914"/>
        <dbReference type="ChEBI" id="CHEBI:132085"/>
        <dbReference type="ChEBI" id="CHEBI:132088"/>
        <dbReference type="EC" id="2.4.1.133"/>
    </reaction>
</comment>
<comment type="cofactor">
    <cofactor evidence="1">
        <name>Mn(2+)</name>
        <dbReference type="ChEBI" id="CHEBI:29035"/>
    </cofactor>
</comment>
<dbReference type="GO" id="GO:0000139">
    <property type="term" value="C:Golgi membrane"/>
    <property type="evidence" value="ECO:0007669"/>
    <property type="project" value="UniProtKB-SubCell"/>
</dbReference>
<evidence type="ECO:0000256" key="6">
    <source>
        <dbReference type="ARBA" id="ARBA00022679"/>
    </source>
</evidence>
<evidence type="ECO:0000256" key="1">
    <source>
        <dbReference type="ARBA" id="ARBA00001936"/>
    </source>
</evidence>
<evidence type="ECO:0000256" key="10">
    <source>
        <dbReference type="ARBA" id="ARBA00022989"/>
    </source>
</evidence>
<dbReference type="AlphaFoldDB" id="A0A6J8EZH9"/>
<dbReference type="EC" id="2.4.1.-" evidence="16"/>
<dbReference type="OrthoDB" id="6020664at2759"/>
<accession>A0A6J8EZH9</accession>
<evidence type="ECO:0000256" key="4">
    <source>
        <dbReference type="ARBA" id="ARBA00005735"/>
    </source>
</evidence>
<evidence type="ECO:0000256" key="14">
    <source>
        <dbReference type="ARBA" id="ARBA00023211"/>
    </source>
</evidence>
<keyword evidence="11" id="KW-0333">Golgi apparatus</keyword>
<keyword evidence="13 16" id="KW-0325">Glycoprotein</keyword>
<evidence type="ECO:0000256" key="2">
    <source>
        <dbReference type="ARBA" id="ARBA00004323"/>
    </source>
</evidence>
<dbReference type="SUPFAM" id="SSF53448">
    <property type="entry name" value="Nucleotide-diphospho-sugar transferases"/>
    <property type="match status" value="1"/>
</dbReference>
<keyword evidence="7 16" id="KW-0812">Transmembrane</keyword>
<comment type="pathway">
    <text evidence="3 16">Protein modification; protein glycosylation.</text>
</comment>
<dbReference type="InterPro" id="IPR027995">
    <property type="entry name" value="Galactosyl_T_N"/>
</dbReference>
<evidence type="ECO:0000259" key="17">
    <source>
        <dbReference type="Pfam" id="PF02709"/>
    </source>
</evidence>
<sequence>MARGWLVLRSTRFLVLGIFLCSIIIIYLSSCSLQDGQTMTPTKSNISCQKDHDNKSWGRHKLAVLVPFRDRLEELMEFAPHIHSYLNYQKIRHDIYVINQIDEYRFNRASLINVGFLESNTDCDYIAMHDVDLVPVTDGLPYTYPVEGPVHVASPELHPIYHYKKFVGGILLFNRFHFIKINGMSNRYWGWGREDDELYVRIKKAGLNVTRPQGITTGYKTFKHIHNKIKRPRDNKRYFNQTVLTSRLDKETGVTNVRYKVDSKTKIVIEGAPVTFINVQLECNTVLTPWCLKPEDQIELRRKLRLPMPKVK</sequence>
<comment type="subcellular location">
    <subcellularLocation>
        <location evidence="2">Golgi apparatus membrane</location>
        <topology evidence="2">Single-pass type II membrane protein</topology>
    </subcellularLocation>
</comment>
<keyword evidence="20" id="KW-1185">Reference proteome</keyword>
<protein>
    <recommendedName>
        <fullName evidence="16">Beta-1,4-galactosyltransferase</fullName>
        <ecNumber evidence="16">2.4.1.-</ecNumber>
    </recommendedName>
</protein>
<dbReference type="PANTHER" id="PTHR19300">
    <property type="entry name" value="BETA-1,4-GALACTOSYLTRANSFERASE"/>
    <property type="match status" value="1"/>
</dbReference>
<dbReference type="InterPro" id="IPR003859">
    <property type="entry name" value="Galactosyl_T"/>
</dbReference>
<dbReference type="PRINTS" id="PR02050">
    <property type="entry name" value="B14GALTRFASE"/>
</dbReference>
<dbReference type="GO" id="GO:0030166">
    <property type="term" value="P:proteoglycan biosynthetic process"/>
    <property type="evidence" value="ECO:0007669"/>
    <property type="project" value="TreeGrafter"/>
</dbReference>
<dbReference type="PANTHER" id="PTHR19300:SF30">
    <property type="entry name" value="BETA-1,4-GALACTOSYLTRANSFERASE 7"/>
    <property type="match status" value="1"/>
</dbReference>
<keyword evidence="12 16" id="KW-0472">Membrane</keyword>
<dbReference type="Proteomes" id="UP000507470">
    <property type="component" value="Unassembled WGS sequence"/>
</dbReference>
<evidence type="ECO:0000256" key="8">
    <source>
        <dbReference type="ARBA" id="ARBA00022723"/>
    </source>
</evidence>
<dbReference type="FunFam" id="3.90.550.10:FF:000062">
    <property type="entry name" value="beta-1,4-galactosyltransferase 7 isoform X1"/>
    <property type="match status" value="1"/>
</dbReference>
<feature type="domain" description="Galactosyltransferase C-terminal" evidence="17">
    <location>
        <begin position="149"/>
        <end position="224"/>
    </location>
</feature>
<feature type="domain" description="Galactosyltransferase N-terminal" evidence="18">
    <location>
        <begin position="55"/>
        <end position="142"/>
    </location>
</feature>
<dbReference type="GO" id="GO:0005975">
    <property type="term" value="P:carbohydrate metabolic process"/>
    <property type="evidence" value="ECO:0007669"/>
    <property type="project" value="InterPro"/>
</dbReference>
<dbReference type="InterPro" id="IPR027791">
    <property type="entry name" value="Galactosyl_T_C"/>
</dbReference>
<evidence type="ECO:0000256" key="5">
    <source>
        <dbReference type="ARBA" id="ARBA00022676"/>
    </source>
</evidence>
<dbReference type="UniPathway" id="UPA00378"/>
<keyword evidence="9 16" id="KW-0735">Signal-anchor</keyword>
<evidence type="ECO:0000256" key="13">
    <source>
        <dbReference type="ARBA" id="ARBA00023180"/>
    </source>
</evidence>
<dbReference type="Pfam" id="PF13733">
    <property type="entry name" value="Glyco_transf_7N"/>
    <property type="match status" value="1"/>
</dbReference>
<dbReference type="GO" id="GO:0046525">
    <property type="term" value="F:xylosylprotein 4-beta-galactosyltransferase activity"/>
    <property type="evidence" value="ECO:0007669"/>
    <property type="project" value="UniProtKB-EC"/>
</dbReference>
<evidence type="ECO:0000256" key="16">
    <source>
        <dbReference type="RuleBase" id="RU368121"/>
    </source>
</evidence>
<reference evidence="19 20" key="1">
    <citation type="submission" date="2020-06" db="EMBL/GenBank/DDBJ databases">
        <authorList>
            <person name="Li R."/>
            <person name="Bekaert M."/>
        </authorList>
    </citation>
    <scope>NUCLEOTIDE SEQUENCE [LARGE SCALE GENOMIC DNA]</scope>
    <source>
        <strain evidence="20">wild</strain>
    </source>
</reference>
<comment type="similarity">
    <text evidence="4 16">Belongs to the glycosyltransferase 7 family.</text>
</comment>
<dbReference type="CDD" id="cd00899">
    <property type="entry name" value="b4GalT"/>
    <property type="match status" value="1"/>
</dbReference>
<keyword evidence="6 16" id="KW-0808">Transferase</keyword>
<dbReference type="Gene3D" id="3.90.550.10">
    <property type="entry name" value="Spore Coat Polysaccharide Biosynthesis Protein SpsA, Chain A"/>
    <property type="match status" value="1"/>
</dbReference>
<dbReference type="GO" id="GO:0046872">
    <property type="term" value="F:metal ion binding"/>
    <property type="evidence" value="ECO:0007669"/>
    <property type="project" value="UniProtKB-KW"/>
</dbReference>
<organism evidence="19 20">
    <name type="scientific">Mytilus coruscus</name>
    <name type="common">Sea mussel</name>
    <dbReference type="NCBI Taxonomy" id="42192"/>
    <lineage>
        <taxon>Eukaryota</taxon>
        <taxon>Metazoa</taxon>
        <taxon>Spiralia</taxon>
        <taxon>Lophotrochozoa</taxon>
        <taxon>Mollusca</taxon>
        <taxon>Bivalvia</taxon>
        <taxon>Autobranchia</taxon>
        <taxon>Pteriomorphia</taxon>
        <taxon>Mytilida</taxon>
        <taxon>Mytiloidea</taxon>
        <taxon>Mytilidae</taxon>
        <taxon>Mytilinae</taxon>
        <taxon>Mytilus</taxon>
    </lineage>
</organism>
<keyword evidence="14" id="KW-0464">Manganese</keyword>
<evidence type="ECO:0000256" key="12">
    <source>
        <dbReference type="ARBA" id="ARBA00023136"/>
    </source>
</evidence>
<gene>
    <name evidence="19" type="ORF">MCOR_57800</name>
</gene>
<dbReference type="Pfam" id="PF02709">
    <property type="entry name" value="Glyco_transf_7C"/>
    <property type="match status" value="1"/>
</dbReference>
<evidence type="ECO:0000313" key="20">
    <source>
        <dbReference type="Proteomes" id="UP000507470"/>
    </source>
</evidence>
<comment type="function">
    <text evidence="16">Catalyses the transfer of galactose onto proteins or lipids.</text>
</comment>
<evidence type="ECO:0000256" key="15">
    <source>
        <dbReference type="ARBA" id="ARBA00051458"/>
    </source>
</evidence>
<feature type="transmembrane region" description="Helical" evidence="16">
    <location>
        <begin position="12"/>
        <end position="30"/>
    </location>
</feature>
<keyword evidence="5 16" id="KW-0328">Glycosyltransferase</keyword>
<name>A0A6J8EZH9_MYTCO</name>
<evidence type="ECO:0000313" key="19">
    <source>
        <dbReference type="EMBL" id="CAC5426058.1"/>
    </source>
</evidence>
<dbReference type="InterPro" id="IPR029044">
    <property type="entry name" value="Nucleotide-diphossugar_trans"/>
</dbReference>
<proteinExistence type="inferred from homology"/>
<evidence type="ECO:0000259" key="18">
    <source>
        <dbReference type="Pfam" id="PF13733"/>
    </source>
</evidence>
<keyword evidence="8" id="KW-0479">Metal-binding</keyword>